<dbReference type="EMBL" id="VBUT01000003">
    <property type="protein sequence ID" value="TLF79092.1"/>
    <property type="molecule type" value="Genomic_DNA"/>
</dbReference>
<organism evidence="1 2">
    <name type="scientific">Nocardia cyriacigeorgica</name>
    <dbReference type="NCBI Taxonomy" id="135487"/>
    <lineage>
        <taxon>Bacteria</taxon>
        <taxon>Bacillati</taxon>
        <taxon>Actinomycetota</taxon>
        <taxon>Actinomycetes</taxon>
        <taxon>Mycobacteriales</taxon>
        <taxon>Nocardiaceae</taxon>
        <taxon>Nocardia</taxon>
    </lineage>
</organism>
<dbReference type="RefSeq" id="WP_138447002.1">
    <property type="nucleotide sequence ID" value="NZ_VBUT01000003.1"/>
</dbReference>
<dbReference type="AlphaFoldDB" id="A0A5R8NU08"/>
<dbReference type="Proteomes" id="UP000306378">
    <property type="component" value="Unassembled WGS sequence"/>
</dbReference>
<reference evidence="1 2" key="1">
    <citation type="submission" date="2019-05" db="EMBL/GenBank/DDBJ databases">
        <title>Genomes sequences of two Nocardia cyriacigeorgica environmental isolates, type strains Nocardia asteroides ATCC 19247 and Nocardia cyriacigeorgica DSM 44484.</title>
        <authorList>
            <person name="Vautrin F."/>
            <person name="Bergeron E."/>
            <person name="Dubost A."/>
            <person name="Abrouk D."/>
            <person name="Rodriguez Nava V."/>
            <person name="Pujic P."/>
        </authorList>
    </citation>
    <scope>NUCLEOTIDE SEQUENCE [LARGE SCALE GENOMIC DNA]</scope>
    <source>
        <strain evidence="1 2">EML 446</strain>
    </source>
</reference>
<evidence type="ECO:0000313" key="2">
    <source>
        <dbReference type="Proteomes" id="UP000306378"/>
    </source>
</evidence>
<evidence type="ECO:0000313" key="1">
    <source>
        <dbReference type="EMBL" id="TLF79092.1"/>
    </source>
</evidence>
<gene>
    <name evidence="1" type="ORF">FEK34_06635</name>
</gene>
<name>A0A5R8NU08_9NOCA</name>
<proteinExistence type="predicted"/>
<accession>A0A5R8NU08</accession>
<comment type="caution">
    <text evidence="1">The sequence shown here is derived from an EMBL/GenBank/DDBJ whole genome shotgun (WGS) entry which is preliminary data.</text>
</comment>
<sequence>MSDSIAFGWIDYDTSRAPEWDRAQIHRLSRHLGYHLVWPDTRSVLRVADQARNAGADLVILPAPDHLSPLELNAVMGFADVETVVPRLSFARWAFAQVGR</sequence>
<protein>
    <recommendedName>
        <fullName evidence="3">LLM class flavin-dependent oxidoreductase</fullName>
    </recommendedName>
</protein>
<evidence type="ECO:0008006" key="3">
    <source>
        <dbReference type="Google" id="ProtNLM"/>
    </source>
</evidence>